<protein>
    <recommendedName>
        <fullName evidence="2">DUF4219 domain-containing protein</fullName>
    </recommendedName>
</protein>
<dbReference type="EMBL" id="JACGWJ010000004">
    <property type="protein sequence ID" value="KAL0424087.1"/>
    <property type="molecule type" value="Genomic_DNA"/>
</dbReference>
<reference evidence="1" key="2">
    <citation type="journal article" date="2024" name="Plant">
        <title>Genomic evolution and insights into agronomic trait innovations of Sesamum species.</title>
        <authorList>
            <person name="Miao H."/>
            <person name="Wang L."/>
            <person name="Qu L."/>
            <person name="Liu H."/>
            <person name="Sun Y."/>
            <person name="Le M."/>
            <person name="Wang Q."/>
            <person name="Wei S."/>
            <person name="Zheng Y."/>
            <person name="Lin W."/>
            <person name="Duan Y."/>
            <person name="Cao H."/>
            <person name="Xiong S."/>
            <person name="Wang X."/>
            <person name="Wei L."/>
            <person name="Li C."/>
            <person name="Ma Q."/>
            <person name="Ju M."/>
            <person name="Zhao R."/>
            <person name="Li G."/>
            <person name="Mu C."/>
            <person name="Tian Q."/>
            <person name="Mei H."/>
            <person name="Zhang T."/>
            <person name="Gao T."/>
            <person name="Zhang H."/>
        </authorList>
    </citation>
    <scope>NUCLEOTIDE SEQUENCE</scope>
    <source>
        <strain evidence="1">G02</strain>
    </source>
</reference>
<dbReference type="PANTHER" id="PTHR35317">
    <property type="entry name" value="OS04G0629600 PROTEIN"/>
    <property type="match status" value="1"/>
</dbReference>
<sequence length="116" mass="12925">MASNSNGVNISQPTIPIFQGSNYDIWSTKMKTLFISQDLWELVERGYGDEGATDDTLKELRKKDAKALFFIQQAVDDAVFSSRISAATRAKEAWDALRNGYQGTTKVLTVKLQNTS</sequence>
<name>A0AAW2V4H9_SESRA</name>
<reference evidence="1" key="1">
    <citation type="submission" date="2020-06" db="EMBL/GenBank/DDBJ databases">
        <authorList>
            <person name="Li T."/>
            <person name="Hu X."/>
            <person name="Zhang T."/>
            <person name="Song X."/>
            <person name="Zhang H."/>
            <person name="Dai N."/>
            <person name="Sheng W."/>
            <person name="Hou X."/>
            <person name="Wei L."/>
        </authorList>
    </citation>
    <scope>NUCLEOTIDE SEQUENCE</scope>
    <source>
        <strain evidence="1">G02</strain>
        <tissue evidence="1">Leaf</tissue>
    </source>
</reference>
<organism evidence="1">
    <name type="scientific">Sesamum radiatum</name>
    <name type="common">Black benniseed</name>
    <dbReference type="NCBI Taxonomy" id="300843"/>
    <lineage>
        <taxon>Eukaryota</taxon>
        <taxon>Viridiplantae</taxon>
        <taxon>Streptophyta</taxon>
        <taxon>Embryophyta</taxon>
        <taxon>Tracheophyta</taxon>
        <taxon>Spermatophyta</taxon>
        <taxon>Magnoliopsida</taxon>
        <taxon>eudicotyledons</taxon>
        <taxon>Gunneridae</taxon>
        <taxon>Pentapetalae</taxon>
        <taxon>asterids</taxon>
        <taxon>lamiids</taxon>
        <taxon>Lamiales</taxon>
        <taxon>Pedaliaceae</taxon>
        <taxon>Sesamum</taxon>
    </lineage>
</organism>
<proteinExistence type="predicted"/>
<comment type="caution">
    <text evidence="1">The sequence shown here is derived from an EMBL/GenBank/DDBJ whole genome shotgun (WGS) entry which is preliminary data.</text>
</comment>
<evidence type="ECO:0000313" key="1">
    <source>
        <dbReference type="EMBL" id="KAL0424087.1"/>
    </source>
</evidence>
<dbReference type="PANTHER" id="PTHR35317:SF35">
    <property type="entry name" value="DUF4219 DOMAIN-CONTAINING PROTEIN"/>
    <property type="match status" value="1"/>
</dbReference>
<gene>
    <name evidence="1" type="ORF">Sradi_0943500</name>
</gene>
<evidence type="ECO:0008006" key="2">
    <source>
        <dbReference type="Google" id="ProtNLM"/>
    </source>
</evidence>
<dbReference type="AlphaFoldDB" id="A0AAW2V4H9"/>
<dbReference type="Pfam" id="PF14223">
    <property type="entry name" value="Retrotran_gag_2"/>
    <property type="match status" value="1"/>
</dbReference>
<accession>A0AAW2V4H9</accession>